<proteinExistence type="predicted"/>
<comment type="caution">
    <text evidence="1">The sequence shown here is derived from an EMBL/GenBank/DDBJ whole genome shotgun (WGS) entry which is preliminary data.</text>
</comment>
<protein>
    <submittedName>
        <fullName evidence="1">Uncharacterized protein</fullName>
    </submittedName>
</protein>
<name>A0A0F9K299_9ZZZZ</name>
<organism evidence="1">
    <name type="scientific">marine sediment metagenome</name>
    <dbReference type="NCBI Taxonomy" id="412755"/>
    <lineage>
        <taxon>unclassified sequences</taxon>
        <taxon>metagenomes</taxon>
        <taxon>ecological metagenomes</taxon>
    </lineage>
</organism>
<sequence length="77" mass="9128">MSIRYYALILDDREADDPHSVFREVREARDYRTDVWDRELRDWRLQMSLAAYIIDGEVGAVEITRAEAERVIAAQRN</sequence>
<dbReference type="EMBL" id="LAZR01008860">
    <property type="protein sequence ID" value="KKM76133.1"/>
    <property type="molecule type" value="Genomic_DNA"/>
</dbReference>
<evidence type="ECO:0000313" key="1">
    <source>
        <dbReference type="EMBL" id="KKM76133.1"/>
    </source>
</evidence>
<reference evidence="1" key="1">
    <citation type="journal article" date="2015" name="Nature">
        <title>Complex archaea that bridge the gap between prokaryotes and eukaryotes.</title>
        <authorList>
            <person name="Spang A."/>
            <person name="Saw J.H."/>
            <person name="Jorgensen S.L."/>
            <person name="Zaremba-Niedzwiedzka K."/>
            <person name="Martijn J."/>
            <person name="Lind A.E."/>
            <person name="van Eijk R."/>
            <person name="Schleper C."/>
            <person name="Guy L."/>
            <person name="Ettema T.J."/>
        </authorList>
    </citation>
    <scope>NUCLEOTIDE SEQUENCE</scope>
</reference>
<dbReference type="AlphaFoldDB" id="A0A0F9K299"/>
<accession>A0A0F9K299</accession>
<gene>
    <name evidence="1" type="ORF">LCGC14_1383250</name>
</gene>